<dbReference type="PANTHER" id="PTHR42879:SF2">
    <property type="entry name" value="3-OXOACYL-[ACYL-CARRIER-PROTEIN] REDUCTASE FABG"/>
    <property type="match status" value="1"/>
</dbReference>
<evidence type="ECO:0000313" key="3">
    <source>
        <dbReference type="EMBL" id="MBK6008712.1"/>
    </source>
</evidence>
<dbReference type="AlphaFoldDB" id="A0A934TWC9"/>
<dbReference type="FunFam" id="3.40.50.720:FF:000084">
    <property type="entry name" value="Short-chain dehydrogenase reductase"/>
    <property type="match status" value="1"/>
</dbReference>
<dbReference type="PRINTS" id="PR00080">
    <property type="entry name" value="SDRFAMILY"/>
</dbReference>
<dbReference type="InterPro" id="IPR036291">
    <property type="entry name" value="NAD(P)-bd_dom_sf"/>
</dbReference>
<dbReference type="InterPro" id="IPR002347">
    <property type="entry name" value="SDR_fam"/>
</dbReference>
<dbReference type="Gene3D" id="3.40.50.720">
    <property type="entry name" value="NAD(P)-binding Rossmann-like Domain"/>
    <property type="match status" value="1"/>
</dbReference>
<dbReference type="InterPro" id="IPR020904">
    <property type="entry name" value="Sc_DH/Rdtase_CS"/>
</dbReference>
<reference evidence="3" key="2">
    <citation type="submission" date="2021-01" db="EMBL/GenBank/DDBJ databases">
        <authorList>
            <person name="Kang M."/>
        </authorList>
    </citation>
    <scope>NUCLEOTIDE SEQUENCE</scope>
    <source>
        <strain evidence="3">KACC 17527</strain>
    </source>
</reference>
<reference evidence="3" key="1">
    <citation type="journal article" date="2012" name="J. Microbiol. Biotechnol.">
        <title>Ramlibacter ginsenosidimutans sp. nov., with ginsenoside-converting activity.</title>
        <authorList>
            <person name="Wang L."/>
            <person name="An D.S."/>
            <person name="Kim S.G."/>
            <person name="Jin F.X."/>
            <person name="Kim S.C."/>
            <person name="Lee S.T."/>
            <person name="Im W.T."/>
        </authorList>
    </citation>
    <scope>NUCLEOTIDE SEQUENCE</scope>
    <source>
        <strain evidence="3">KACC 17527</strain>
    </source>
</reference>
<dbReference type="PRINTS" id="PR00081">
    <property type="entry name" value="GDHRDH"/>
</dbReference>
<organism evidence="3 4">
    <name type="scientific">Ramlibacter ginsenosidimutans</name>
    <dbReference type="NCBI Taxonomy" id="502333"/>
    <lineage>
        <taxon>Bacteria</taxon>
        <taxon>Pseudomonadati</taxon>
        <taxon>Pseudomonadota</taxon>
        <taxon>Betaproteobacteria</taxon>
        <taxon>Burkholderiales</taxon>
        <taxon>Comamonadaceae</taxon>
        <taxon>Ramlibacter</taxon>
    </lineage>
</organism>
<evidence type="ECO:0000259" key="2">
    <source>
        <dbReference type="SMART" id="SM00822"/>
    </source>
</evidence>
<dbReference type="InterPro" id="IPR050259">
    <property type="entry name" value="SDR"/>
</dbReference>
<accession>A0A934TWC9</accession>
<dbReference type="InterPro" id="IPR057326">
    <property type="entry name" value="KR_dom"/>
</dbReference>
<dbReference type="GO" id="GO:0032787">
    <property type="term" value="P:monocarboxylic acid metabolic process"/>
    <property type="evidence" value="ECO:0007669"/>
    <property type="project" value="UniProtKB-ARBA"/>
</dbReference>
<dbReference type="PROSITE" id="PS00061">
    <property type="entry name" value="ADH_SHORT"/>
    <property type="match status" value="1"/>
</dbReference>
<protein>
    <submittedName>
        <fullName evidence="3">SDR family oxidoreductase</fullName>
    </submittedName>
</protein>
<dbReference type="SUPFAM" id="SSF51735">
    <property type="entry name" value="NAD(P)-binding Rossmann-fold domains"/>
    <property type="match status" value="1"/>
</dbReference>
<keyword evidence="4" id="KW-1185">Reference proteome</keyword>
<evidence type="ECO:0000256" key="1">
    <source>
        <dbReference type="ARBA" id="ARBA00006484"/>
    </source>
</evidence>
<dbReference type="RefSeq" id="WP_201176488.1">
    <property type="nucleotide sequence ID" value="NZ_JAEPWM010000011.1"/>
</dbReference>
<dbReference type="PANTHER" id="PTHR42879">
    <property type="entry name" value="3-OXOACYL-(ACYL-CARRIER-PROTEIN) REDUCTASE"/>
    <property type="match status" value="1"/>
</dbReference>
<dbReference type="SMART" id="SM00822">
    <property type="entry name" value="PKS_KR"/>
    <property type="match status" value="1"/>
</dbReference>
<name>A0A934TWC9_9BURK</name>
<sequence length="237" mass="24350">MKKVALVTGGTRGVGLAICSMLAANGHDVIATARRAPAGELPAGVAYLRCDVSQPDDVLGVFARLRELHGRLDVLVNNAGIAGADRLGDPRDPAWDAVIGTNLTGAYRCAQAAQALFPAEGGRLVFLASVLGLRAVPDQIAYTASKHGVVGLAKAFALALASRRITSNAICPGWVDTAMARQRFSELGIEASEARAGVPTGAIVTPEEVAAAVLYLCSDAARNITGHTLVLDGGTLA</sequence>
<dbReference type="EMBL" id="JAEPWM010000011">
    <property type="protein sequence ID" value="MBK6008712.1"/>
    <property type="molecule type" value="Genomic_DNA"/>
</dbReference>
<comment type="similarity">
    <text evidence="1">Belongs to the short-chain dehydrogenases/reductases (SDR) family.</text>
</comment>
<gene>
    <name evidence="3" type="ORF">JJB11_21645</name>
</gene>
<dbReference type="CDD" id="cd05233">
    <property type="entry name" value="SDR_c"/>
    <property type="match status" value="1"/>
</dbReference>
<dbReference type="Pfam" id="PF13561">
    <property type="entry name" value="adh_short_C2"/>
    <property type="match status" value="1"/>
</dbReference>
<dbReference type="Proteomes" id="UP000630528">
    <property type="component" value="Unassembled WGS sequence"/>
</dbReference>
<proteinExistence type="inferred from homology"/>
<comment type="caution">
    <text evidence="3">The sequence shown here is derived from an EMBL/GenBank/DDBJ whole genome shotgun (WGS) entry which is preliminary data.</text>
</comment>
<feature type="domain" description="Ketoreductase" evidence="2">
    <location>
        <begin position="3"/>
        <end position="177"/>
    </location>
</feature>
<evidence type="ECO:0000313" key="4">
    <source>
        <dbReference type="Proteomes" id="UP000630528"/>
    </source>
</evidence>